<dbReference type="RefSeq" id="WP_371386546.1">
    <property type="nucleotide sequence ID" value="NZ_JBGLYH010000023.1"/>
</dbReference>
<name>A0ABV4K248_9BACT</name>
<accession>A0ABV4K248</accession>
<evidence type="ECO:0000313" key="2">
    <source>
        <dbReference type="Proteomes" id="UP001568698"/>
    </source>
</evidence>
<reference evidence="1 2" key="1">
    <citation type="submission" date="2024-08" db="EMBL/GenBank/DDBJ databases">
        <title>Sulfate-reducing bacteria isolated from formation water of the oil field in Kazakhstan and description of Pseudodesulfovibrio sp.</title>
        <authorList>
            <person name="Bidzhieva S.K."/>
            <person name="Tourova T.P."/>
            <person name="Grouzdev D.S."/>
            <person name="Beletsky A.V."/>
            <person name="Sokolova D.S."/>
            <person name="Samigullina S.R."/>
            <person name="Poltaraus A.B."/>
            <person name="Avtukh A.N."/>
            <person name="Tereshina V.M."/>
            <person name="Zhaparov N.S."/>
            <person name="Mardanov A.V."/>
            <person name="Nazina T.N."/>
        </authorList>
    </citation>
    <scope>NUCLEOTIDE SEQUENCE [LARGE SCALE GENOMIC DNA]</scope>
    <source>
        <strain evidence="1 2">9FUS</strain>
    </source>
</reference>
<sequence length="100" mass="11376">MAKIKFEMPKTPDDCRTLGVDDAKEYLRREAETEGNPEKGMELAQWVIETAYGPDVYDQLKVCNRKVNTLYSMITTSTFSLGSEIKNFMRSGDGEPTRTE</sequence>
<evidence type="ECO:0000313" key="1">
    <source>
        <dbReference type="EMBL" id="MEZ7197027.1"/>
    </source>
</evidence>
<comment type="caution">
    <text evidence="1">The sequence shown here is derived from an EMBL/GenBank/DDBJ whole genome shotgun (WGS) entry which is preliminary data.</text>
</comment>
<gene>
    <name evidence="1" type="ORF">AB6M95_09735</name>
</gene>
<dbReference type="EMBL" id="JBGLYH010000023">
    <property type="protein sequence ID" value="MEZ7197027.1"/>
    <property type="molecule type" value="Genomic_DNA"/>
</dbReference>
<organism evidence="1 2">
    <name type="scientific">Pseudodesulfovibrio karagichevae</name>
    <dbReference type="NCBI Taxonomy" id="3239305"/>
    <lineage>
        <taxon>Bacteria</taxon>
        <taxon>Pseudomonadati</taxon>
        <taxon>Thermodesulfobacteriota</taxon>
        <taxon>Desulfovibrionia</taxon>
        <taxon>Desulfovibrionales</taxon>
        <taxon>Desulfovibrionaceae</taxon>
    </lineage>
</organism>
<keyword evidence="2" id="KW-1185">Reference proteome</keyword>
<protein>
    <submittedName>
        <fullName evidence="1">Uncharacterized protein</fullName>
    </submittedName>
</protein>
<dbReference type="Proteomes" id="UP001568698">
    <property type="component" value="Unassembled WGS sequence"/>
</dbReference>
<proteinExistence type="predicted"/>